<dbReference type="Gene3D" id="1.10.1400.10">
    <property type="match status" value="1"/>
</dbReference>
<dbReference type="GO" id="GO:0016811">
    <property type="term" value="F:hydrolase activity, acting on carbon-nitrogen (but not peptide) bonds, in linear amides"/>
    <property type="evidence" value="ECO:0007669"/>
    <property type="project" value="InterPro"/>
</dbReference>
<dbReference type="STRING" id="890420.SAMN05216226_10325"/>
<accession>A0A1G8TEY6</accession>
<keyword evidence="2" id="KW-0378">Hydrolase</keyword>
<dbReference type="InterPro" id="IPR043147">
    <property type="entry name" value="Penicillin_amidase_A-knob"/>
</dbReference>
<evidence type="ECO:0000256" key="1">
    <source>
        <dbReference type="ARBA" id="ARBA00006586"/>
    </source>
</evidence>
<evidence type="ECO:0000313" key="4">
    <source>
        <dbReference type="EMBL" id="SDJ39964.1"/>
    </source>
</evidence>
<dbReference type="EMBL" id="FNFC01000003">
    <property type="protein sequence ID" value="SDJ39964.1"/>
    <property type="molecule type" value="Genomic_DNA"/>
</dbReference>
<dbReference type="RefSeq" id="WP_092699537.1">
    <property type="nucleotide sequence ID" value="NZ_FNFC01000003.1"/>
</dbReference>
<dbReference type="PIRSF" id="PIRSF001227">
    <property type="entry name" value="Pen_acylase"/>
    <property type="match status" value="1"/>
</dbReference>
<dbReference type="SUPFAM" id="SSF56235">
    <property type="entry name" value="N-terminal nucleophile aminohydrolases (Ntn hydrolases)"/>
    <property type="match status" value="1"/>
</dbReference>
<organism evidence="4 5">
    <name type="scientific">Halovenus aranensis</name>
    <dbReference type="NCBI Taxonomy" id="890420"/>
    <lineage>
        <taxon>Archaea</taxon>
        <taxon>Methanobacteriati</taxon>
        <taxon>Methanobacteriota</taxon>
        <taxon>Stenosarchaea group</taxon>
        <taxon>Halobacteria</taxon>
        <taxon>Halobacteriales</taxon>
        <taxon>Haloarculaceae</taxon>
        <taxon>Halovenus</taxon>
    </lineage>
</organism>
<protein>
    <submittedName>
        <fullName evidence="4">Penicillin amidase</fullName>
    </submittedName>
</protein>
<dbReference type="Pfam" id="PF01804">
    <property type="entry name" value="Penicil_amidase"/>
    <property type="match status" value="1"/>
</dbReference>
<dbReference type="AlphaFoldDB" id="A0A1G8TEY6"/>
<dbReference type="Gene3D" id="2.30.120.10">
    <property type="match status" value="1"/>
</dbReference>
<dbReference type="PANTHER" id="PTHR34218:SF4">
    <property type="entry name" value="ACYL-HOMOSERINE LACTONE ACYLASE QUIP"/>
    <property type="match status" value="1"/>
</dbReference>
<dbReference type="InterPro" id="IPR002692">
    <property type="entry name" value="S45"/>
</dbReference>
<dbReference type="PANTHER" id="PTHR34218">
    <property type="entry name" value="PEPTIDASE S45 PENICILLIN AMIDASE"/>
    <property type="match status" value="1"/>
</dbReference>
<comment type="similarity">
    <text evidence="1">Belongs to the peptidase S45 family.</text>
</comment>
<evidence type="ECO:0000313" key="5">
    <source>
        <dbReference type="Proteomes" id="UP000198856"/>
    </source>
</evidence>
<dbReference type="InterPro" id="IPR023343">
    <property type="entry name" value="Penicillin_amidase_dom1"/>
</dbReference>
<dbReference type="InterPro" id="IPR043146">
    <property type="entry name" value="Penicillin_amidase_N_B-knob"/>
</dbReference>
<dbReference type="Gene3D" id="3.60.20.10">
    <property type="entry name" value="Glutamine Phosphoribosylpyrophosphate, subunit 1, domain 1"/>
    <property type="match status" value="1"/>
</dbReference>
<dbReference type="InterPro" id="IPR014395">
    <property type="entry name" value="Pen/GL7ACA/AHL_acylase"/>
</dbReference>
<dbReference type="OrthoDB" id="56056at2157"/>
<keyword evidence="3" id="KW-0865">Zymogen</keyword>
<sequence length="804" mass="89152">MDRDLGRRAFFSGLVGLGTAGLSFSAANGPLGQFAPLSGSVWESAHADRHETVDSPYGPATVRYDETGVPHLSADDEQALYFAVGYTQATDRLFQMDLQRRLYRGELSAIVGSTALDTDRFHRQMAFADAAEVTAESLDGTPVAPILDAYAEGVNAAMENETLSLGFKLLGYEPDEWTRTDTALIEKIIAWQLTGSFQTLTVSLVRERLEGLFSEDQSAALTAELFPSRFDDVSPILRDHHDVGEFTVGDDATSSQSVENRNSAPDKALVDWVNQFEPPESFGSNSWIIGPELADGDAPILSNDPHLGLQAPPTWYEMHIDGPDHRARGATFPGAPVVVIGENNDGAWGFTNANADVIDFYTYDHDGDTYQYGDERREFESRTEEIVVDGGPNETVEIRKTVHGPVIEEEKQEVGVAWTGHTATETMLSLYDLSHSSGIDDAVAAAERFESPTQNMVYADRDGNTLYYMTGRVPIRRIDGEMVSGDQIFDGSAQEGEWDGFVPFGESSWEGFVPQSANPKVRNPRYLATANQQIVPDDQLDYYLSAGYASPYRGRRIYDLLDQRVADGEPIDIEFLKRVARDTFDGRAERLVEPLVEAARDGGEELQTTADLLDSWDYHLDADSRAALVWELWFDNYREELFDETFDDADLDSSYYPQDGALVQLGEGSAWFGSRGREAVMRTALEQTVSDLAEIDAEVYGDVNHTGHISHLTELGFLGYPSYPRGGSDQTVWNYDRNGPWGGSWEMHADFDGDLLGILPGGNSGRYFSDHYDDQIERWANGEYRTLSREIEGDVAVEFVEGDE</sequence>
<dbReference type="CDD" id="cd03747">
    <property type="entry name" value="Ntn_PGA_like"/>
    <property type="match status" value="1"/>
</dbReference>
<evidence type="ECO:0000256" key="3">
    <source>
        <dbReference type="ARBA" id="ARBA00023145"/>
    </source>
</evidence>
<dbReference type="InterPro" id="IPR029055">
    <property type="entry name" value="Ntn_hydrolases_N"/>
</dbReference>
<proteinExistence type="inferred from homology"/>
<keyword evidence="5" id="KW-1185">Reference proteome</keyword>
<dbReference type="GO" id="GO:0017000">
    <property type="term" value="P:antibiotic biosynthetic process"/>
    <property type="evidence" value="ECO:0007669"/>
    <property type="project" value="InterPro"/>
</dbReference>
<name>A0A1G8TEY6_9EURY</name>
<gene>
    <name evidence="4" type="ORF">SAMN05216226_10325</name>
</gene>
<evidence type="ECO:0000256" key="2">
    <source>
        <dbReference type="ARBA" id="ARBA00022801"/>
    </source>
</evidence>
<reference evidence="4 5" key="1">
    <citation type="submission" date="2016-10" db="EMBL/GenBank/DDBJ databases">
        <authorList>
            <person name="de Groot N.N."/>
        </authorList>
    </citation>
    <scope>NUCLEOTIDE SEQUENCE [LARGE SCALE GENOMIC DNA]</scope>
    <source>
        <strain evidence="4 5">IBRC-M10015</strain>
    </source>
</reference>
<dbReference type="Gene3D" id="1.10.439.10">
    <property type="entry name" value="Penicillin Amidohydrolase, domain 1"/>
    <property type="match status" value="1"/>
</dbReference>
<dbReference type="Proteomes" id="UP000198856">
    <property type="component" value="Unassembled WGS sequence"/>
</dbReference>